<reference evidence="1 2" key="1">
    <citation type="submission" date="2019-12" db="EMBL/GenBank/DDBJ databases">
        <title>The Isolation and Genome Sequencing of Six Novel Lytic Bacteriophages from the Rumen Active Against Butyrivibrio fibrisolvens.</title>
        <authorList>
            <person name="Friedersdorff J.C.A."/>
            <person name="Kingston-Smith A.H."/>
            <person name="Pachebat J.A."/>
            <person name="Rooke D."/>
            <person name="Creevey C.J."/>
        </authorList>
    </citation>
    <scope>NUCLEOTIDE SEQUENCE [LARGE SCALE GENOMIC DNA]</scope>
</reference>
<name>A0A6B9SSQ2_9CAUD</name>
<organism evidence="1 2">
    <name type="scientific">Butyrivibrio phage Idris</name>
    <dbReference type="NCBI Taxonomy" id="2696360"/>
    <lineage>
        <taxon>Viruses</taxon>
        <taxon>Duplodnaviria</taxon>
        <taxon>Heunggongvirae</taxon>
        <taxon>Uroviricota</taxon>
        <taxon>Caudoviricetes</taxon>
        <taxon>Arawnvirus</taxon>
        <taxon>Arawnvirus arawn</taxon>
    </lineage>
</organism>
<proteinExistence type="predicted"/>
<protein>
    <submittedName>
        <fullName evidence="1">Uncharacterized protein</fullName>
    </submittedName>
</protein>
<accession>A0A6B9SSQ2</accession>
<evidence type="ECO:0000313" key="1">
    <source>
        <dbReference type="EMBL" id="QHJ73831.1"/>
    </source>
</evidence>
<dbReference type="EMBL" id="MN882554">
    <property type="protein sequence ID" value="QHJ73831.1"/>
    <property type="molecule type" value="Genomic_DNA"/>
</dbReference>
<sequence>MSYAEQNYTIDELTEVINAAATGIPPANMQQFSVSAGDTKVSIVALEPADTEVDGQLVASCKGFKIVMNDDHYPVDETDGTVVVDHVATGSALQQEVTGLTNDQQYYFAAFPYTDHGVVNRAAGLRVLAGSHPNRQTATPKAYVLYGFKRTKADSNPATRVVATDMAVGLTPASMNASTGEINLGGWANAWFVTGNKPVMLKSDGTIDYELNPNDYTKKADGTASDVANTAYDGNAMALFPTCWVKRWQDSTYEYFQVCNIKLNDDFKAYAHQRSDGTIMEWFARSIYDAGVVSNKARSISGLTPNNTVAGGTQLSYAQANGSLWDSDTWSRVALIWDLLTLMSLNDDVQTAWGYGWYTGMSQASHLKAAGLGNTKGQFWGKRENNTVKVFHLENFWGNIWKIVQGLVYNTTGKYGVKMTAPYNNSGSGYTATSFGLSGTSGGYQSAHNMSEYGCLPTTASGSETTYIPDGAWWNTTQQNFARFGGGGYAGLLVGRALAVNDALSASGWHCGLALTCEQPLAS</sequence>
<dbReference type="Proteomes" id="UP000464827">
    <property type="component" value="Segment"/>
</dbReference>
<evidence type="ECO:0000313" key="2">
    <source>
        <dbReference type="Proteomes" id="UP000464827"/>
    </source>
</evidence>